<feature type="region of interest" description="Disordered" evidence="1">
    <location>
        <begin position="228"/>
        <end position="368"/>
    </location>
</feature>
<feature type="domain" description="WKF" evidence="2">
    <location>
        <begin position="81"/>
        <end position="140"/>
    </location>
</feature>
<feature type="region of interest" description="Disordered" evidence="1">
    <location>
        <begin position="37"/>
        <end position="79"/>
    </location>
</feature>
<feature type="compositionally biased region" description="Basic and acidic residues" evidence="1">
    <location>
        <begin position="339"/>
        <end position="348"/>
    </location>
</feature>
<name>A0A0V1PRZ2_9ASCO</name>
<evidence type="ECO:0000259" key="2">
    <source>
        <dbReference type="Pfam" id="PF10180"/>
    </source>
</evidence>
<feature type="compositionally biased region" description="Basic and acidic residues" evidence="1">
    <location>
        <begin position="67"/>
        <end position="79"/>
    </location>
</feature>
<feature type="compositionally biased region" description="Basic and acidic residues" evidence="1">
    <location>
        <begin position="289"/>
        <end position="330"/>
    </location>
</feature>
<evidence type="ECO:0000313" key="3">
    <source>
        <dbReference type="EMBL" id="KRZ98986.1"/>
    </source>
</evidence>
<reference evidence="3 4" key="1">
    <citation type="submission" date="2015-11" db="EMBL/GenBank/DDBJ databases">
        <title>The genome of Debaryomyces fabryi.</title>
        <authorList>
            <person name="Tafer H."/>
            <person name="Lopandic K."/>
        </authorList>
    </citation>
    <scope>NUCLEOTIDE SEQUENCE [LARGE SCALE GENOMIC DNA]</scope>
    <source>
        <strain evidence="3 4">CBS 789</strain>
    </source>
</reference>
<dbReference type="OrthoDB" id="10261563at2759"/>
<feature type="compositionally biased region" description="Basic residues" evidence="1">
    <location>
        <begin position="349"/>
        <end position="368"/>
    </location>
</feature>
<evidence type="ECO:0000256" key="1">
    <source>
        <dbReference type="SAM" id="MobiDB-lite"/>
    </source>
</evidence>
<dbReference type="EMBL" id="LMYN01000185">
    <property type="protein sequence ID" value="KRZ98986.1"/>
    <property type="molecule type" value="Genomic_DNA"/>
</dbReference>
<dbReference type="PANTHER" id="PTHR22306:SF2">
    <property type="entry name" value="CHROMOSOME 7 OPEN READING FRAME 50"/>
    <property type="match status" value="1"/>
</dbReference>
<dbReference type="AlphaFoldDB" id="A0A0V1PRZ2"/>
<feature type="compositionally biased region" description="Basic and acidic residues" evidence="1">
    <location>
        <begin position="49"/>
        <end position="59"/>
    </location>
</feature>
<feature type="region of interest" description="Disordered" evidence="1">
    <location>
        <begin position="157"/>
        <end position="200"/>
    </location>
</feature>
<proteinExistence type="predicted"/>
<sequence length="368" mass="42583">MSQNIPAWKKIGLKIKEDVQDDPIALTSHIEDVNLTNKQAKKLNKQKRKLEESKNEDKRAPKRVKLPKSERAPPPEKDQLAYLRQYENDKSNWKFSKQKQNWILKNIKNIPKDYESALQAYLEGLQGGSRKRVVDDLMEVIKKWNKAAEEAEARVEREIQRQLNGEAASDEDDKNEEEEDTEGNKKAKRTASEQEEAVPDYDYAKRCGVLVKILNDQDVDLKGIEIADADIRIGEKYEENEPSVEAAEENTQPEEEEKKENVEEESQEDANTQDNLIIDEVEVAGLSKSDSHIDRTKLNSEKFNDIPKDEISSEEYKSEQESQTNHETKEKSKKKNKDKTKDLSDVKVKKSKKDKKEKKKDKKKKSKD</sequence>
<accession>A0A0V1PRZ2</accession>
<organism evidence="3 4">
    <name type="scientific">Debaryomyces fabryi</name>
    <dbReference type="NCBI Taxonomy" id="58627"/>
    <lineage>
        <taxon>Eukaryota</taxon>
        <taxon>Fungi</taxon>
        <taxon>Dikarya</taxon>
        <taxon>Ascomycota</taxon>
        <taxon>Saccharomycotina</taxon>
        <taxon>Pichiomycetes</taxon>
        <taxon>Debaryomycetaceae</taxon>
        <taxon>Debaryomyces</taxon>
    </lineage>
</organism>
<feature type="compositionally biased region" description="Acidic residues" evidence="1">
    <location>
        <begin position="168"/>
        <end position="181"/>
    </location>
</feature>
<feature type="compositionally biased region" description="Basic residues" evidence="1">
    <location>
        <begin position="39"/>
        <end position="48"/>
    </location>
</feature>
<dbReference type="RefSeq" id="XP_015465089.1">
    <property type="nucleotide sequence ID" value="XM_015614077.1"/>
</dbReference>
<dbReference type="InterPro" id="IPR019327">
    <property type="entry name" value="WKF"/>
</dbReference>
<dbReference type="GeneID" id="26842257"/>
<dbReference type="Proteomes" id="UP000054251">
    <property type="component" value="Unassembled WGS sequence"/>
</dbReference>
<dbReference type="Pfam" id="PF10180">
    <property type="entry name" value="WKF"/>
    <property type="match status" value="1"/>
</dbReference>
<protein>
    <recommendedName>
        <fullName evidence="2">WKF domain-containing protein</fullName>
    </recommendedName>
</protein>
<evidence type="ECO:0000313" key="4">
    <source>
        <dbReference type="Proteomes" id="UP000054251"/>
    </source>
</evidence>
<comment type="caution">
    <text evidence="3">The sequence shown here is derived from an EMBL/GenBank/DDBJ whole genome shotgun (WGS) entry which is preliminary data.</text>
</comment>
<dbReference type="PANTHER" id="PTHR22306">
    <property type="entry name" value="CHROMOSOME 7 OPEN READING FRAME 50"/>
    <property type="match status" value="1"/>
</dbReference>
<feature type="compositionally biased region" description="Basic and acidic residues" evidence="1">
    <location>
        <begin position="228"/>
        <end position="239"/>
    </location>
</feature>
<feature type="compositionally biased region" description="Acidic residues" evidence="1">
    <location>
        <begin position="240"/>
        <end position="255"/>
    </location>
</feature>
<gene>
    <name evidence="3" type="ORF">AC631_05248</name>
</gene>
<keyword evidence="4" id="KW-1185">Reference proteome</keyword>